<organism evidence="1">
    <name type="scientific">bioreactor metagenome</name>
    <dbReference type="NCBI Taxonomy" id="1076179"/>
    <lineage>
        <taxon>unclassified sequences</taxon>
        <taxon>metagenomes</taxon>
        <taxon>ecological metagenomes</taxon>
    </lineage>
</organism>
<dbReference type="Gene3D" id="3.90.1150.10">
    <property type="entry name" value="Aspartate Aminotransferase, domain 1"/>
    <property type="match status" value="1"/>
</dbReference>
<accession>A0A645IWF1</accession>
<reference evidence="1" key="1">
    <citation type="submission" date="2019-08" db="EMBL/GenBank/DDBJ databases">
        <authorList>
            <person name="Kucharzyk K."/>
            <person name="Murdoch R.W."/>
            <person name="Higgins S."/>
            <person name="Loffler F."/>
        </authorList>
    </citation>
    <scope>NUCLEOTIDE SEQUENCE</scope>
</reference>
<evidence type="ECO:0008006" key="2">
    <source>
        <dbReference type="Google" id="ProtNLM"/>
    </source>
</evidence>
<dbReference type="InterPro" id="IPR015424">
    <property type="entry name" value="PyrdxlP-dep_Trfase"/>
</dbReference>
<sequence>MKVRNSDGGINFFLELPRGYLSQDFTDFMLNKGVSILPGTYFFDNIIDDRFFRINIAKSSIQDLEKGISIISDNLDEFFTEYKNIAKIKSNKLFY</sequence>
<comment type="caution">
    <text evidence="1">The sequence shown here is derived from an EMBL/GenBank/DDBJ whole genome shotgun (WGS) entry which is preliminary data.</text>
</comment>
<dbReference type="InterPro" id="IPR015422">
    <property type="entry name" value="PyrdxlP-dep_Trfase_small"/>
</dbReference>
<dbReference type="EMBL" id="VSSQ01124166">
    <property type="protein sequence ID" value="MPN55202.1"/>
    <property type="molecule type" value="Genomic_DNA"/>
</dbReference>
<evidence type="ECO:0000313" key="1">
    <source>
        <dbReference type="EMBL" id="MPN55202.1"/>
    </source>
</evidence>
<dbReference type="AlphaFoldDB" id="A0A645IWF1"/>
<dbReference type="SUPFAM" id="SSF53383">
    <property type="entry name" value="PLP-dependent transferases"/>
    <property type="match status" value="1"/>
</dbReference>
<name>A0A645IWF1_9ZZZZ</name>
<proteinExistence type="predicted"/>
<protein>
    <recommendedName>
        <fullName evidence="2">2-aminoadipate transaminase</fullName>
    </recommendedName>
</protein>
<gene>
    <name evidence="1" type="ORF">SDC9_202881</name>
</gene>